<reference evidence="2 3" key="1">
    <citation type="journal article" date="2019" name="Int. J. Syst. Evol. Microbiol.">
        <title>The Global Catalogue of Microorganisms (GCM) 10K type strain sequencing project: providing services to taxonomists for standard genome sequencing and annotation.</title>
        <authorList>
            <consortium name="The Broad Institute Genomics Platform"/>
            <consortium name="The Broad Institute Genome Sequencing Center for Infectious Disease"/>
            <person name="Wu L."/>
            <person name="Ma J."/>
        </authorList>
    </citation>
    <scope>NUCLEOTIDE SEQUENCE [LARGE SCALE GENOMIC DNA]</scope>
    <source>
        <strain evidence="2 3">JCM 4505</strain>
    </source>
</reference>
<keyword evidence="1" id="KW-0732">Signal</keyword>
<proteinExistence type="predicted"/>
<keyword evidence="3" id="KW-1185">Reference proteome</keyword>
<organism evidence="2 3">
    <name type="scientific">Streptomyces polychromogenes</name>
    <dbReference type="NCBI Taxonomy" id="67342"/>
    <lineage>
        <taxon>Bacteria</taxon>
        <taxon>Bacillati</taxon>
        <taxon>Actinomycetota</taxon>
        <taxon>Actinomycetes</taxon>
        <taxon>Kitasatosporales</taxon>
        <taxon>Streptomycetaceae</taxon>
        <taxon>Streptomyces</taxon>
    </lineage>
</organism>
<sequence length="250" mass="26453">MSLQGRIRKWLAAVAGAAALLSVPAGPAATADSRPPLVGRYLNLHQCVYTPTFGADFFTTVVPSLDGRFTSGTNTSATADTSLSCGAGDGNFSPLHPWAGFDTLDLNAGRYLNLHQCVYYSDAQRDHVTTVAYLGGNDFSARSNVSDTRDTTPDCGPGRGPYHLVPLLSDVKVLDLTAGRYVNLQQCVYYSGRNGFNDHFTTVVPTTRDGRFTTGTKVSGTVDTSPTCGSGDGNFALIPLLSGTKALSRT</sequence>
<evidence type="ECO:0000313" key="3">
    <source>
        <dbReference type="Proteomes" id="UP001501867"/>
    </source>
</evidence>
<accession>A0ABN0W6Y3</accession>
<evidence type="ECO:0000313" key="2">
    <source>
        <dbReference type="EMBL" id="GAA0327266.1"/>
    </source>
</evidence>
<feature type="chain" id="PRO_5045350541" description="Secreted protein" evidence="1">
    <location>
        <begin position="29"/>
        <end position="250"/>
    </location>
</feature>
<gene>
    <name evidence="2" type="ORF">GCM10010302_77850</name>
</gene>
<feature type="signal peptide" evidence="1">
    <location>
        <begin position="1"/>
        <end position="28"/>
    </location>
</feature>
<dbReference type="EMBL" id="BAAABV010000043">
    <property type="protein sequence ID" value="GAA0327266.1"/>
    <property type="molecule type" value="Genomic_DNA"/>
</dbReference>
<dbReference type="RefSeq" id="WP_344170843.1">
    <property type="nucleotide sequence ID" value="NZ_BAAABV010000043.1"/>
</dbReference>
<comment type="caution">
    <text evidence="2">The sequence shown here is derived from an EMBL/GenBank/DDBJ whole genome shotgun (WGS) entry which is preliminary data.</text>
</comment>
<evidence type="ECO:0008006" key="4">
    <source>
        <dbReference type="Google" id="ProtNLM"/>
    </source>
</evidence>
<protein>
    <recommendedName>
        <fullName evidence="4">Secreted protein</fullName>
    </recommendedName>
</protein>
<evidence type="ECO:0000256" key="1">
    <source>
        <dbReference type="SAM" id="SignalP"/>
    </source>
</evidence>
<name>A0ABN0W6Y3_9ACTN</name>
<dbReference type="Proteomes" id="UP001501867">
    <property type="component" value="Unassembled WGS sequence"/>
</dbReference>